<reference evidence="3" key="2">
    <citation type="submission" date="2025-08" db="UniProtKB">
        <authorList>
            <consortium name="RefSeq"/>
        </authorList>
    </citation>
    <scope>IDENTIFICATION</scope>
    <source>
        <tissue evidence="3">Leaf</tissue>
    </source>
</reference>
<dbReference type="RefSeq" id="XP_010477112.1">
    <property type="nucleotide sequence ID" value="XM_010478810.2"/>
</dbReference>
<dbReference type="PANTHER" id="PTHR46503:SF1">
    <property type="entry name" value="INTER-ALPHA-TRYPSIN INHIBITOR HEAVY CHAIN-LIKE PROTEIN"/>
    <property type="match status" value="1"/>
</dbReference>
<protein>
    <submittedName>
        <fullName evidence="3">Uncharacterized protein LOC104756252</fullName>
    </submittedName>
</protein>
<sequence length="131" mass="13978">MIQLEHTEELKPSDTAGKKKTASNGEKQKMISRTIPLQSLGIGFGDKTATRENVPPGFGEQRAPDAAEKFVKAASSCCVSLCNKCCCMCCVQCCTKLNDQCVLVFTQLFTAIACLACFECCSAICCSGDDG</sequence>
<feature type="region of interest" description="Disordered" evidence="1">
    <location>
        <begin position="1"/>
        <end position="30"/>
    </location>
</feature>
<dbReference type="Proteomes" id="UP000694864">
    <property type="component" value="Chromosome 17"/>
</dbReference>
<evidence type="ECO:0000313" key="2">
    <source>
        <dbReference type="Proteomes" id="UP000694864"/>
    </source>
</evidence>
<reference evidence="2" key="1">
    <citation type="journal article" date="2014" name="Nat. Commun.">
        <title>The emerging biofuel crop Camelina sativa retains a highly undifferentiated hexaploid genome structure.</title>
        <authorList>
            <person name="Kagale S."/>
            <person name="Koh C."/>
            <person name="Nixon J."/>
            <person name="Bollina V."/>
            <person name="Clarke W.E."/>
            <person name="Tuteja R."/>
            <person name="Spillane C."/>
            <person name="Robinson S.J."/>
            <person name="Links M.G."/>
            <person name="Clarke C."/>
            <person name="Higgins E.E."/>
            <person name="Huebert T."/>
            <person name="Sharpe A.G."/>
            <person name="Parkin I.A."/>
        </authorList>
    </citation>
    <scope>NUCLEOTIDE SEQUENCE [LARGE SCALE GENOMIC DNA]</scope>
    <source>
        <strain evidence="2">cv. DH55</strain>
    </source>
</reference>
<keyword evidence="2" id="KW-1185">Reference proteome</keyword>
<evidence type="ECO:0000313" key="3">
    <source>
        <dbReference type="RefSeq" id="XP_010477112.1"/>
    </source>
</evidence>
<organism evidence="2 3">
    <name type="scientific">Camelina sativa</name>
    <name type="common">False flax</name>
    <name type="synonym">Myagrum sativum</name>
    <dbReference type="NCBI Taxonomy" id="90675"/>
    <lineage>
        <taxon>Eukaryota</taxon>
        <taxon>Viridiplantae</taxon>
        <taxon>Streptophyta</taxon>
        <taxon>Embryophyta</taxon>
        <taxon>Tracheophyta</taxon>
        <taxon>Spermatophyta</taxon>
        <taxon>Magnoliopsida</taxon>
        <taxon>eudicotyledons</taxon>
        <taxon>Gunneridae</taxon>
        <taxon>Pentapetalae</taxon>
        <taxon>rosids</taxon>
        <taxon>malvids</taxon>
        <taxon>Brassicales</taxon>
        <taxon>Brassicaceae</taxon>
        <taxon>Camelineae</taxon>
        <taxon>Camelina</taxon>
    </lineage>
</organism>
<name>A0ABM0WWD2_CAMSA</name>
<dbReference type="PANTHER" id="PTHR46503">
    <property type="entry name" value="INTER-ALPHA-TRYPSIN INHIBITOR HEAVY CHAIN-LIKE PROTEIN"/>
    <property type="match status" value="1"/>
</dbReference>
<dbReference type="GeneID" id="104756252"/>
<feature type="compositionally biased region" description="Basic and acidic residues" evidence="1">
    <location>
        <begin position="1"/>
        <end position="12"/>
    </location>
</feature>
<proteinExistence type="predicted"/>
<gene>
    <name evidence="3" type="primary">LOC104756252</name>
</gene>
<accession>A0ABM0WWD2</accession>
<evidence type="ECO:0000256" key="1">
    <source>
        <dbReference type="SAM" id="MobiDB-lite"/>
    </source>
</evidence>